<dbReference type="PANTHER" id="PTHR30619:SF1">
    <property type="entry name" value="RECOMBINATION PROTEIN 2"/>
    <property type="match status" value="1"/>
</dbReference>
<gene>
    <name evidence="2" type="ORF">K3152_09785</name>
</gene>
<dbReference type="Proteomes" id="UP000783253">
    <property type="component" value="Unassembled WGS sequence"/>
</dbReference>
<evidence type="ECO:0000313" key="2">
    <source>
        <dbReference type="EMBL" id="MBX7458535.1"/>
    </source>
</evidence>
<dbReference type="PANTHER" id="PTHR30619">
    <property type="entry name" value="DNA INTERNALIZATION/COMPETENCE PROTEIN COMEC/REC2"/>
    <property type="match status" value="1"/>
</dbReference>
<dbReference type="RefSeq" id="WP_221573935.1">
    <property type="nucleotide sequence ID" value="NZ_JAIGNK010000003.1"/>
</dbReference>
<dbReference type="SUPFAM" id="SSF56281">
    <property type="entry name" value="Metallo-hydrolase/oxidoreductase"/>
    <property type="match status" value="1"/>
</dbReference>
<name>A0ABS7J1V9_9SPHN</name>
<dbReference type="EMBL" id="JAIGNK010000003">
    <property type="protein sequence ID" value="MBX7458535.1"/>
    <property type="molecule type" value="Genomic_DNA"/>
</dbReference>
<accession>A0ABS7J1V9</accession>
<evidence type="ECO:0000313" key="3">
    <source>
        <dbReference type="Proteomes" id="UP000783253"/>
    </source>
</evidence>
<feature type="domain" description="Metallo-beta-lactamase" evidence="1">
    <location>
        <begin position="11"/>
        <end position="72"/>
    </location>
</feature>
<organism evidence="2 3">
    <name type="scientific">Qipengyuania polymorpha</name>
    <dbReference type="NCBI Taxonomy" id="2867234"/>
    <lineage>
        <taxon>Bacteria</taxon>
        <taxon>Pseudomonadati</taxon>
        <taxon>Pseudomonadota</taxon>
        <taxon>Alphaproteobacteria</taxon>
        <taxon>Sphingomonadales</taxon>
        <taxon>Erythrobacteraceae</taxon>
        <taxon>Qipengyuania</taxon>
    </lineage>
</organism>
<dbReference type="InterPro" id="IPR052159">
    <property type="entry name" value="Competence_DNA_uptake"/>
</dbReference>
<keyword evidence="3" id="KW-1185">Reference proteome</keyword>
<sequence length="266" mass="29631">MAELTIFDVQHGSCALFTADTGRTILVDCGTNGKSGWTPTIELQRRGIKTLDMLVITNYDEDHANGLPELRNSGISISSLWRSKNVTTDEICRLKSDDGMGPGIRELVSMADQYTGEYKPVDYGALEREMYYNPSGSFGDENNMSAVTLFKVHGVKFVFPGDMERAGFDLIMKRSEFRNSVNDCGVLLAPHHGREGSVHPEFLKCANPYWTVISDCELKHLTQETQSAYYNASRGAVFRDRERKVLTTREDGDITFNISSGGWSAS</sequence>
<protein>
    <submittedName>
        <fullName evidence="2">MBL fold metallo-hydrolase</fullName>
    </submittedName>
</protein>
<dbReference type="InterPro" id="IPR036866">
    <property type="entry name" value="RibonucZ/Hydroxyglut_hydro"/>
</dbReference>
<dbReference type="InterPro" id="IPR001279">
    <property type="entry name" value="Metallo-B-lactamas"/>
</dbReference>
<reference evidence="2 3" key="1">
    <citation type="submission" date="2021-08" db="EMBL/GenBank/DDBJ databases">
        <title>Comparative Genomics Analysis of the Genus Qipengyuania Reveals Extensive Genetic Diversity and Metabolic Versatility, Including the Description of Fifteen Novel Species.</title>
        <authorList>
            <person name="Liu Y."/>
        </authorList>
    </citation>
    <scope>NUCLEOTIDE SEQUENCE [LARGE SCALE GENOMIC DNA]</scope>
    <source>
        <strain evidence="2 3">1NDH17</strain>
    </source>
</reference>
<comment type="caution">
    <text evidence="2">The sequence shown here is derived from an EMBL/GenBank/DDBJ whole genome shotgun (WGS) entry which is preliminary data.</text>
</comment>
<evidence type="ECO:0000259" key="1">
    <source>
        <dbReference type="Pfam" id="PF00753"/>
    </source>
</evidence>
<proteinExistence type="predicted"/>
<dbReference type="Gene3D" id="3.60.15.10">
    <property type="entry name" value="Ribonuclease Z/Hydroxyacylglutathione hydrolase-like"/>
    <property type="match status" value="1"/>
</dbReference>
<dbReference type="Pfam" id="PF00753">
    <property type="entry name" value="Lactamase_B"/>
    <property type="match status" value="1"/>
</dbReference>